<feature type="transmembrane region" description="Helical" evidence="8">
    <location>
        <begin position="50"/>
        <end position="71"/>
    </location>
</feature>
<dbReference type="GO" id="GO:0005886">
    <property type="term" value="C:plasma membrane"/>
    <property type="evidence" value="ECO:0007669"/>
    <property type="project" value="TreeGrafter"/>
</dbReference>
<dbReference type="PRINTS" id="PR01414">
    <property type="entry name" value="CCMBBIOGNSIS"/>
</dbReference>
<feature type="transmembrane region" description="Helical" evidence="8">
    <location>
        <begin position="166"/>
        <end position="190"/>
    </location>
</feature>
<dbReference type="PANTHER" id="PTHR30070">
    <property type="entry name" value="HEME EXPORTER PROTEIN B"/>
    <property type="match status" value="1"/>
</dbReference>
<dbReference type="Pfam" id="PF03379">
    <property type="entry name" value="CcmB"/>
    <property type="match status" value="1"/>
</dbReference>
<dbReference type="GO" id="GO:0015232">
    <property type="term" value="F:heme transmembrane transporter activity"/>
    <property type="evidence" value="ECO:0007669"/>
    <property type="project" value="InterPro"/>
</dbReference>
<accession>A0A0F9U3S3</accession>
<feature type="transmembrane region" description="Helical" evidence="8">
    <location>
        <begin position="196"/>
        <end position="219"/>
    </location>
</feature>
<dbReference type="InterPro" id="IPR003544">
    <property type="entry name" value="Cyt_c_biogenesis_CcmB"/>
</dbReference>
<evidence type="ECO:0008006" key="10">
    <source>
        <dbReference type="Google" id="ProtNLM"/>
    </source>
</evidence>
<feature type="transmembrane region" description="Helical" evidence="8">
    <location>
        <begin position="102"/>
        <end position="124"/>
    </location>
</feature>
<evidence type="ECO:0000256" key="3">
    <source>
        <dbReference type="ARBA" id="ARBA00022448"/>
    </source>
</evidence>
<evidence type="ECO:0000256" key="1">
    <source>
        <dbReference type="ARBA" id="ARBA00004141"/>
    </source>
</evidence>
<evidence type="ECO:0000256" key="7">
    <source>
        <dbReference type="ARBA" id="ARBA00023136"/>
    </source>
</evidence>
<evidence type="ECO:0000256" key="2">
    <source>
        <dbReference type="ARBA" id="ARBA00010544"/>
    </source>
</evidence>
<comment type="similarity">
    <text evidence="2">Belongs to the CcmB/CycW/HelB family.</text>
</comment>
<reference evidence="9" key="1">
    <citation type="journal article" date="2015" name="Nature">
        <title>Complex archaea that bridge the gap between prokaryotes and eukaryotes.</title>
        <authorList>
            <person name="Spang A."/>
            <person name="Saw J.H."/>
            <person name="Jorgensen S.L."/>
            <person name="Zaremba-Niedzwiedzka K."/>
            <person name="Martijn J."/>
            <person name="Lind A.E."/>
            <person name="van Eijk R."/>
            <person name="Schleper C."/>
            <person name="Guy L."/>
            <person name="Ettema T.J."/>
        </authorList>
    </citation>
    <scope>NUCLEOTIDE SEQUENCE</scope>
</reference>
<dbReference type="AlphaFoldDB" id="A0A0F9U3S3"/>
<evidence type="ECO:0000256" key="5">
    <source>
        <dbReference type="ARBA" id="ARBA00022748"/>
    </source>
</evidence>
<dbReference type="EMBL" id="LAZR01000133">
    <property type="protein sequence ID" value="KKN87875.1"/>
    <property type="molecule type" value="Genomic_DNA"/>
</dbReference>
<name>A0A0F9U3S3_9ZZZZ</name>
<dbReference type="PANTHER" id="PTHR30070:SF1">
    <property type="entry name" value="CYTOCHROME C BIOGENESIS B-RELATED"/>
    <property type="match status" value="1"/>
</dbReference>
<feature type="transmembrane region" description="Helical" evidence="8">
    <location>
        <begin position="26"/>
        <end position="44"/>
    </location>
</feature>
<comment type="subcellular location">
    <subcellularLocation>
        <location evidence="1">Membrane</location>
        <topology evidence="1">Multi-pass membrane protein</topology>
    </subcellularLocation>
</comment>
<sequence>MIRTVRKILLLTGKDLRIEARTRQTLGLVVMLGILIIVVLGLGLGAEQKIPGFIATAILWVAYLFGGVLCFEKTMAVERHDGALAGLLAAPIDRGIIFAGKLLSNLILMLALAAVVTPVAIVLFNFDLSAAPWGFVAVTALSMFGFASVGTLFAGAVSSSRLQGGLLAILVFPICLPLVITSTQILIGLFRDGEALGAQGLGILVAFDAVYLIVSWLVFERILEP</sequence>
<protein>
    <recommendedName>
        <fullName evidence="10">Heme exporter protein B</fullName>
    </recommendedName>
</protein>
<keyword evidence="4 8" id="KW-0812">Transmembrane</keyword>
<comment type="caution">
    <text evidence="9">The sequence shown here is derived from an EMBL/GenBank/DDBJ whole genome shotgun (WGS) entry which is preliminary data.</text>
</comment>
<organism evidence="9">
    <name type="scientific">marine sediment metagenome</name>
    <dbReference type="NCBI Taxonomy" id="412755"/>
    <lineage>
        <taxon>unclassified sequences</taxon>
        <taxon>metagenomes</taxon>
        <taxon>ecological metagenomes</taxon>
    </lineage>
</organism>
<evidence type="ECO:0000313" key="9">
    <source>
        <dbReference type="EMBL" id="KKN87875.1"/>
    </source>
</evidence>
<proteinExistence type="inferred from homology"/>
<evidence type="ECO:0000256" key="8">
    <source>
        <dbReference type="SAM" id="Phobius"/>
    </source>
</evidence>
<dbReference type="GO" id="GO:0017004">
    <property type="term" value="P:cytochrome complex assembly"/>
    <property type="evidence" value="ECO:0007669"/>
    <property type="project" value="UniProtKB-KW"/>
</dbReference>
<evidence type="ECO:0000256" key="6">
    <source>
        <dbReference type="ARBA" id="ARBA00022989"/>
    </source>
</evidence>
<dbReference type="GO" id="GO:1903607">
    <property type="term" value="P:cytochrome c biosynthetic process"/>
    <property type="evidence" value="ECO:0007669"/>
    <property type="project" value="TreeGrafter"/>
</dbReference>
<evidence type="ECO:0000256" key="4">
    <source>
        <dbReference type="ARBA" id="ARBA00022692"/>
    </source>
</evidence>
<keyword evidence="6 8" id="KW-1133">Transmembrane helix</keyword>
<keyword evidence="7 8" id="KW-0472">Membrane</keyword>
<keyword evidence="5" id="KW-0201">Cytochrome c-type biogenesis</keyword>
<gene>
    <name evidence="9" type="ORF">LCGC14_0254060</name>
</gene>
<feature type="transmembrane region" description="Helical" evidence="8">
    <location>
        <begin position="130"/>
        <end position="154"/>
    </location>
</feature>
<keyword evidence="3" id="KW-0813">Transport</keyword>